<feature type="repeat" description="ANK" evidence="4">
    <location>
        <begin position="128"/>
        <end position="160"/>
    </location>
</feature>
<dbReference type="PRINTS" id="PR01415">
    <property type="entry name" value="ANKYRIN"/>
</dbReference>
<evidence type="ECO:0000313" key="6">
    <source>
        <dbReference type="EMBL" id="PLW27807.1"/>
    </source>
</evidence>
<evidence type="ECO:0000256" key="2">
    <source>
        <dbReference type="ARBA" id="ARBA00022737"/>
    </source>
</evidence>
<feature type="repeat" description="ANK" evidence="4">
    <location>
        <begin position="94"/>
        <end position="126"/>
    </location>
</feature>
<keyword evidence="2" id="KW-0677">Repeat</keyword>
<dbReference type="Proteomes" id="UP000235392">
    <property type="component" value="Unassembled WGS sequence"/>
</dbReference>
<evidence type="ECO:0000256" key="4">
    <source>
        <dbReference type="PROSITE-ProRule" id="PRU00023"/>
    </source>
</evidence>
<dbReference type="Gene3D" id="1.25.40.20">
    <property type="entry name" value="Ankyrin repeat-containing domain"/>
    <property type="match status" value="1"/>
</dbReference>
<evidence type="ECO:0000256" key="3">
    <source>
        <dbReference type="ARBA" id="ARBA00023043"/>
    </source>
</evidence>
<feature type="compositionally biased region" description="Pro residues" evidence="5">
    <location>
        <begin position="37"/>
        <end position="49"/>
    </location>
</feature>
<dbReference type="InterPro" id="IPR036770">
    <property type="entry name" value="Ankyrin_rpt-contain_sf"/>
</dbReference>
<accession>A0A2N5TQN9</accession>
<dbReference type="PROSITE" id="PS50297">
    <property type="entry name" value="ANK_REP_REGION"/>
    <property type="match status" value="2"/>
</dbReference>
<dbReference type="EMBL" id="PGCI01000390">
    <property type="protein sequence ID" value="PLW27807.1"/>
    <property type="molecule type" value="Genomic_DNA"/>
</dbReference>
<dbReference type="GO" id="GO:0019706">
    <property type="term" value="F:protein-cysteine S-palmitoyltransferase activity"/>
    <property type="evidence" value="ECO:0007669"/>
    <property type="project" value="UniProtKB-EC"/>
</dbReference>
<dbReference type="PANTHER" id="PTHR24161">
    <property type="entry name" value="ANK_REP_REGION DOMAIN-CONTAINING PROTEIN-RELATED"/>
    <property type="match status" value="1"/>
</dbReference>
<sequence length="228" mass="24620">MVMAKNNNNIPPKSSRPALPTLRETHTTQGLDDTTQPPLPPTPPPPPPFDFNRLPTPTEPPPSPLHLAAQRGDTEATRQLLDSQLAHSTDADHQQITALHWAAINGHVALASLLISRGAVVDAFGGQLHATPLMWAARNGRVQIVHLLLQNGADPNLVDSQAFNSLHLATHSSSALTSHIYSHAHTIASPSTHPIEKVTLHYTGHVIRGTVYPSTYSSHIMLQSHHGI</sequence>
<feature type="compositionally biased region" description="Polar residues" evidence="5">
    <location>
        <begin position="1"/>
        <end position="12"/>
    </location>
</feature>
<dbReference type="SUPFAM" id="SSF48403">
    <property type="entry name" value="Ankyrin repeat"/>
    <property type="match status" value="1"/>
</dbReference>
<dbReference type="PANTHER" id="PTHR24161:SF85">
    <property type="entry name" value="PALMITOYLTRANSFERASE HIP14"/>
    <property type="match status" value="1"/>
</dbReference>
<reference evidence="6 7" key="1">
    <citation type="submission" date="2017-11" db="EMBL/GenBank/DDBJ databases">
        <title>De novo assembly and phasing of dikaryotic genomes from two isolates of Puccinia coronata f. sp. avenae, the causal agent of oat crown rust.</title>
        <authorList>
            <person name="Miller M.E."/>
            <person name="Zhang Y."/>
            <person name="Omidvar V."/>
            <person name="Sperschneider J."/>
            <person name="Schwessinger B."/>
            <person name="Raley C."/>
            <person name="Palmer J.M."/>
            <person name="Garnica D."/>
            <person name="Upadhyaya N."/>
            <person name="Rathjen J."/>
            <person name="Taylor J.M."/>
            <person name="Park R.F."/>
            <person name="Dodds P.N."/>
            <person name="Hirsch C.D."/>
            <person name="Kianian S.F."/>
            <person name="Figueroa M."/>
        </authorList>
    </citation>
    <scope>NUCLEOTIDE SEQUENCE [LARGE SCALE GENOMIC DNA]</scope>
    <source>
        <strain evidence="6">12SD80</strain>
    </source>
</reference>
<evidence type="ECO:0000256" key="1">
    <source>
        <dbReference type="ARBA" id="ARBA00012210"/>
    </source>
</evidence>
<name>A0A2N5TQN9_9BASI</name>
<evidence type="ECO:0000256" key="5">
    <source>
        <dbReference type="SAM" id="MobiDB-lite"/>
    </source>
</evidence>
<dbReference type="Pfam" id="PF12796">
    <property type="entry name" value="Ank_2"/>
    <property type="match status" value="1"/>
</dbReference>
<protein>
    <recommendedName>
        <fullName evidence="1">protein S-acyltransferase</fullName>
        <ecNumber evidence="1">2.3.1.225</ecNumber>
    </recommendedName>
</protein>
<evidence type="ECO:0000313" key="7">
    <source>
        <dbReference type="Proteomes" id="UP000235392"/>
    </source>
</evidence>
<dbReference type="InterPro" id="IPR002110">
    <property type="entry name" value="Ankyrin_rpt"/>
</dbReference>
<dbReference type="AlphaFoldDB" id="A0A2N5TQN9"/>
<dbReference type="SMART" id="SM00248">
    <property type="entry name" value="ANK"/>
    <property type="match status" value="3"/>
</dbReference>
<dbReference type="PROSITE" id="PS50088">
    <property type="entry name" value="ANK_REPEAT"/>
    <property type="match status" value="2"/>
</dbReference>
<dbReference type="EC" id="2.3.1.225" evidence="1"/>
<keyword evidence="3 4" id="KW-0040">ANK repeat</keyword>
<feature type="region of interest" description="Disordered" evidence="5">
    <location>
        <begin position="1"/>
        <end position="75"/>
    </location>
</feature>
<organism evidence="6 7">
    <name type="scientific">Puccinia coronata f. sp. avenae</name>
    <dbReference type="NCBI Taxonomy" id="200324"/>
    <lineage>
        <taxon>Eukaryota</taxon>
        <taxon>Fungi</taxon>
        <taxon>Dikarya</taxon>
        <taxon>Basidiomycota</taxon>
        <taxon>Pucciniomycotina</taxon>
        <taxon>Pucciniomycetes</taxon>
        <taxon>Pucciniales</taxon>
        <taxon>Pucciniaceae</taxon>
        <taxon>Puccinia</taxon>
    </lineage>
</organism>
<proteinExistence type="predicted"/>
<comment type="caution">
    <text evidence="6">The sequence shown here is derived from an EMBL/GenBank/DDBJ whole genome shotgun (WGS) entry which is preliminary data.</text>
</comment>
<dbReference type="Pfam" id="PF00023">
    <property type="entry name" value="Ank"/>
    <property type="match status" value="1"/>
</dbReference>
<gene>
    <name evidence="6" type="ORF">PCASD_20428</name>
</gene>